<dbReference type="PANTHER" id="PTHR22426:SF2">
    <property type="entry name" value="ARGININE_SERINE-RICH COILED-COIL PROTEIN 2"/>
    <property type="match status" value="1"/>
</dbReference>
<dbReference type="GO" id="GO:0016973">
    <property type="term" value="P:poly(A)+ mRNA export from nucleus"/>
    <property type="evidence" value="ECO:0007669"/>
    <property type="project" value="InterPro"/>
</dbReference>
<feature type="region of interest" description="Disordered" evidence="1">
    <location>
        <begin position="328"/>
        <end position="613"/>
    </location>
</feature>
<dbReference type="Proteomes" id="UP001415857">
    <property type="component" value="Unassembled WGS sequence"/>
</dbReference>
<evidence type="ECO:0000256" key="1">
    <source>
        <dbReference type="SAM" id="MobiDB-lite"/>
    </source>
</evidence>
<feature type="compositionally biased region" description="Basic and acidic residues" evidence="1">
    <location>
        <begin position="523"/>
        <end position="613"/>
    </location>
</feature>
<name>A0AAP0S498_LIQFO</name>
<evidence type="ECO:0000313" key="2">
    <source>
        <dbReference type="EMBL" id="KAK9290763.1"/>
    </source>
</evidence>
<comment type="caution">
    <text evidence="2">The sequence shown here is derived from an EMBL/GenBank/DDBJ whole genome shotgun (WGS) entry which is preliminary data.</text>
</comment>
<dbReference type="InterPro" id="IPR038506">
    <property type="entry name" value="GLE1-like_sf"/>
</dbReference>
<feature type="compositionally biased region" description="Low complexity" evidence="1">
    <location>
        <begin position="362"/>
        <end position="371"/>
    </location>
</feature>
<dbReference type="EMBL" id="JBBPBK010000002">
    <property type="protein sequence ID" value="KAK9290763.1"/>
    <property type="molecule type" value="Genomic_DNA"/>
</dbReference>
<proteinExistence type="predicted"/>
<feature type="region of interest" description="Disordered" evidence="1">
    <location>
        <begin position="183"/>
        <end position="203"/>
    </location>
</feature>
<protein>
    <submittedName>
        <fullName evidence="2">Uncharacterized protein</fullName>
    </submittedName>
</protein>
<dbReference type="AlphaFoldDB" id="A0AAP0S498"/>
<dbReference type="Gene3D" id="1.25.40.510">
    <property type="entry name" value="GLE1-like"/>
    <property type="match status" value="1"/>
</dbReference>
<gene>
    <name evidence="2" type="ORF">L1049_008939</name>
</gene>
<feature type="compositionally biased region" description="Basic and acidic residues" evidence="1">
    <location>
        <begin position="442"/>
        <end position="508"/>
    </location>
</feature>
<keyword evidence="3" id="KW-1185">Reference proteome</keyword>
<feature type="region of interest" description="Disordered" evidence="1">
    <location>
        <begin position="283"/>
        <end position="306"/>
    </location>
</feature>
<feature type="compositionally biased region" description="Basic and acidic residues" evidence="1">
    <location>
        <begin position="372"/>
        <end position="410"/>
    </location>
</feature>
<dbReference type="GO" id="GO:0005643">
    <property type="term" value="C:nuclear pore"/>
    <property type="evidence" value="ECO:0007669"/>
    <property type="project" value="InterPro"/>
</dbReference>
<dbReference type="PANTHER" id="PTHR22426">
    <property type="entry name" value="ARGININE_SERINE-RICH COILED-COIL PROTEIN 2"/>
    <property type="match status" value="1"/>
</dbReference>
<accession>A0AAP0S498</accession>
<reference evidence="2 3" key="1">
    <citation type="journal article" date="2024" name="Plant J.">
        <title>Genome sequences and population genomics reveal climatic adaptation and genomic divergence between two closely related sweetgum species.</title>
        <authorList>
            <person name="Xu W.Q."/>
            <person name="Ren C.Q."/>
            <person name="Zhang X.Y."/>
            <person name="Comes H.P."/>
            <person name="Liu X.H."/>
            <person name="Li Y.G."/>
            <person name="Kettle C.J."/>
            <person name="Jalonen R."/>
            <person name="Gaisberger H."/>
            <person name="Ma Y.Z."/>
            <person name="Qiu Y.X."/>
        </authorList>
    </citation>
    <scope>NUCLEOTIDE SEQUENCE [LARGE SCALE GENOMIC DNA]</scope>
    <source>
        <strain evidence="2">Hangzhou</strain>
    </source>
</reference>
<dbReference type="InterPro" id="IPR012476">
    <property type="entry name" value="GLE1"/>
</dbReference>
<organism evidence="2 3">
    <name type="scientific">Liquidambar formosana</name>
    <name type="common">Formosan gum</name>
    <dbReference type="NCBI Taxonomy" id="63359"/>
    <lineage>
        <taxon>Eukaryota</taxon>
        <taxon>Viridiplantae</taxon>
        <taxon>Streptophyta</taxon>
        <taxon>Embryophyta</taxon>
        <taxon>Tracheophyta</taxon>
        <taxon>Spermatophyta</taxon>
        <taxon>Magnoliopsida</taxon>
        <taxon>eudicotyledons</taxon>
        <taxon>Gunneridae</taxon>
        <taxon>Pentapetalae</taxon>
        <taxon>Saxifragales</taxon>
        <taxon>Altingiaceae</taxon>
        <taxon>Liquidambar</taxon>
    </lineage>
</organism>
<dbReference type="Pfam" id="PF07817">
    <property type="entry name" value="GLE1"/>
    <property type="match status" value="1"/>
</dbReference>
<evidence type="ECO:0000313" key="3">
    <source>
        <dbReference type="Proteomes" id="UP001415857"/>
    </source>
</evidence>
<sequence>MDILLAEFHQACIYTVPKYVSYSKTEVVGVRNPHGLEESWAWLARLLHALPANTYTAVALEAFLKMAGFGLSKKYKSQFKNMLDVISNHCLNALKAQDPELNVVIEKLNVVITMIRSYIGDKFLQEPEGLRLKGSLLSSSMIHSPVATALPSPSAPPLLLVHMPSAPLVVSLLLLVHAPAPAPAPAPARSPPRHHLRNSSSTRHWVLSLRSEREKGGVKKGKWGCAKCAAFGRFPANARWTVDGSKDRRRQKYVPTKVAQSAPRFSVFHPIKTQFMIQNMRNGNERGESVSQTLERTNRKPPETNLSSNESIFLLLNFSISKVVGIMDSKKQSPSPDNADAKTAFRKPSNDTANRKYRRHSPVSGSSSSDGSPKREHGSSPIFSREDPRRVSDIRHRRKDDGRELDRDSGRNQYGRSDMMTIDTTSTQDEEERNYHRLSSRSGRELRDGTRSDPMRQESEPTRSRDYVRHVDKYSREKYDSAGHRSKDKERETLSLEDQKYKDRDLSSDRGGSGRRHTNSNFEEIKSSEWDRHMRDGDGRDEKRDHRRSMGDCKSDRALYEESRGHRSDSTLRRDNGGHRLKEAYKSDPKELDGQKHTKEERKTYEDTESNRHMDRYVRKPGEHSEDKTIIVNENEESLAKKPKLFSLDKGIDHGKDVLKLSTAVADERQSSSSKQAHGIVGKVTPDKVCANDSEPANDLNAAKVAAMKAAELVNKNLIGVGYMSTDQKKKLLWGSKKSTAAEEQSGHHWDTGTVF</sequence>